<evidence type="ECO:0000313" key="3">
    <source>
        <dbReference type="Proteomes" id="UP000487268"/>
    </source>
</evidence>
<evidence type="ECO:0000313" key="2">
    <source>
        <dbReference type="EMBL" id="MQY09284.1"/>
    </source>
</evidence>
<reference evidence="2 3" key="1">
    <citation type="submission" date="2019-10" db="EMBL/GenBank/DDBJ databases">
        <title>Actinomadura rubteroloni sp. nov. and Actinomadura macrotermitis sp. nov., isolated from the gut of fungus growing-termite Macrotermes natalensis.</title>
        <authorList>
            <person name="Benndorf R."/>
            <person name="Martin K."/>
            <person name="Kuefner M."/>
            <person name="De Beer W."/>
            <person name="Kaster A.-K."/>
            <person name="Vollmers J."/>
            <person name="Poulsen M."/>
            <person name="Beemelmanns C."/>
        </authorList>
    </citation>
    <scope>NUCLEOTIDE SEQUENCE [LARGE SCALE GENOMIC DNA]</scope>
    <source>
        <strain evidence="2 3">RB68</strain>
    </source>
</reference>
<gene>
    <name evidence="2" type="ORF">ACRB68_74030</name>
</gene>
<dbReference type="EMBL" id="WEGH01000006">
    <property type="protein sequence ID" value="MQY09284.1"/>
    <property type="molecule type" value="Genomic_DNA"/>
</dbReference>
<feature type="region of interest" description="Disordered" evidence="1">
    <location>
        <begin position="1"/>
        <end position="21"/>
    </location>
</feature>
<organism evidence="2 3">
    <name type="scientific">Actinomadura macrotermitis</name>
    <dbReference type="NCBI Taxonomy" id="2585200"/>
    <lineage>
        <taxon>Bacteria</taxon>
        <taxon>Bacillati</taxon>
        <taxon>Actinomycetota</taxon>
        <taxon>Actinomycetes</taxon>
        <taxon>Streptosporangiales</taxon>
        <taxon>Thermomonosporaceae</taxon>
        <taxon>Actinomadura</taxon>
    </lineage>
</organism>
<evidence type="ECO:0000256" key="1">
    <source>
        <dbReference type="SAM" id="MobiDB-lite"/>
    </source>
</evidence>
<keyword evidence="3" id="KW-1185">Reference proteome</keyword>
<name>A0A7K0C914_9ACTN</name>
<dbReference type="Proteomes" id="UP000487268">
    <property type="component" value="Unassembled WGS sequence"/>
</dbReference>
<feature type="compositionally biased region" description="Basic and acidic residues" evidence="1">
    <location>
        <begin position="1"/>
        <end position="15"/>
    </location>
</feature>
<proteinExistence type="predicted"/>
<accession>A0A7K0C914</accession>
<dbReference type="RefSeq" id="WP_153541112.1">
    <property type="nucleotide sequence ID" value="NZ_WEGH01000006.1"/>
</dbReference>
<protein>
    <submittedName>
        <fullName evidence="2">Uncharacterized protein</fullName>
    </submittedName>
</protein>
<comment type="caution">
    <text evidence="2">The sequence shown here is derived from an EMBL/GenBank/DDBJ whole genome shotgun (WGS) entry which is preliminary data.</text>
</comment>
<dbReference type="AlphaFoldDB" id="A0A7K0C914"/>
<sequence length="49" mass="5609">MRSDDFFIEQPHEPDPWGLASGSRKVLNTELLSALRRPKAMTTLKQRSP</sequence>